<proteinExistence type="predicted"/>
<organism evidence="1">
    <name type="scientific">Marseillevirus LCMAC101</name>
    <dbReference type="NCBI Taxonomy" id="2506602"/>
    <lineage>
        <taxon>Viruses</taxon>
        <taxon>Varidnaviria</taxon>
        <taxon>Bamfordvirae</taxon>
        <taxon>Nucleocytoviricota</taxon>
        <taxon>Megaviricetes</taxon>
        <taxon>Pimascovirales</taxon>
        <taxon>Pimascovirales incertae sedis</taxon>
        <taxon>Marseilleviridae</taxon>
    </lineage>
</organism>
<reference evidence="1" key="1">
    <citation type="journal article" date="2019" name="MBio">
        <title>Virus Genomes from Deep Sea Sediments Expand the Ocean Megavirome and Support Independent Origins of Viral Gigantism.</title>
        <authorList>
            <person name="Backstrom D."/>
            <person name="Yutin N."/>
            <person name="Jorgensen S.L."/>
            <person name="Dharamshi J."/>
            <person name="Homa F."/>
            <person name="Zaremba-Niedwiedzka K."/>
            <person name="Spang A."/>
            <person name="Wolf Y.I."/>
            <person name="Koonin E.V."/>
            <person name="Ettema T.J."/>
        </authorList>
    </citation>
    <scope>NUCLEOTIDE SEQUENCE</scope>
</reference>
<name>A0A481YU86_9VIRU</name>
<dbReference type="EMBL" id="MK500329">
    <property type="protein sequence ID" value="QBK86094.1"/>
    <property type="molecule type" value="Genomic_DNA"/>
</dbReference>
<evidence type="ECO:0000313" key="1">
    <source>
        <dbReference type="EMBL" id="QBK86094.1"/>
    </source>
</evidence>
<accession>A0A481YU86</accession>
<gene>
    <name evidence="1" type="ORF">LCMAC101_06890</name>
</gene>
<sequence length="111" mass="13376">MYPMKHYKKQSKHILNKDGDNSFLCRSCVKKEKEKRGKRKEEERERPGCNVLQVGDRVVYIDCVMIEATVVKMDSRRSEFEKVRIACDRYFERQNPPKAIYVKQKYLRKIE</sequence>
<protein>
    <submittedName>
        <fullName evidence="1">Uncharacterized protein</fullName>
    </submittedName>
</protein>